<gene>
    <name evidence="5" type="ORF">GCM10011574_04230</name>
</gene>
<dbReference type="InterPro" id="IPR019734">
    <property type="entry name" value="TPR_rpt"/>
</dbReference>
<dbReference type="Pfam" id="PF03704">
    <property type="entry name" value="BTAD"/>
    <property type="match status" value="1"/>
</dbReference>
<accession>A0A8H9GTL5</accession>
<proteinExistence type="predicted"/>
<dbReference type="SMART" id="SM01043">
    <property type="entry name" value="BTAD"/>
    <property type="match status" value="1"/>
</dbReference>
<dbReference type="SUPFAM" id="SSF48452">
    <property type="entry name" value="TPR-like"/>
    <property type="match status" value="1"/>
</dbReference>
<dbReference type="AlphaFoldDB" id="A0A8H9GTL5"/>
<dbReference type="PANTHER" id="PTHR35807">
    <property type="entry name" value="TRANSCRIPTIONAL REGULATOR REDD-RELATED"/>
    <property type="match status" value="1"/>
</dbReference>
<evidence type="ECO:0000259" key="4">
    <source>
        <dbReference type="PROSITE" id="PS51782"/>
    </source>
</evidence>
<dbReference type="InterPro" id="IPR018392">
    <property type="entry name" value="LysM"/>
</dbReference>
<dbReference type="Gene3D" id="1.10.10.10">
    <property type="entry name" value="Winged helix-like DNA-binding domain superfamily/Winged helix DNA-binding domain"/>
    <property type="match status" value="1"/>
</dbReference>
<dbReference type="Gene3D" id="3.10.350.10">
    <property type="entry name" value="LysM domain"/>
    <property type="match status" value="2"/>
</dbReference>
<dbReference type="SMART" id="SM00257">
    <property type="entry name" value="LysM"/>
    <property type="match status" value="2"/>
</dbReference>
<organism evidence="5 6">
    <name type="scientific">Microbispora bryophytorum</name>
    <dbReference type="NCBI Taxonomy" id="1460882"/>
    <lineage>
        <taxon>Bacteria</taxon>
        <taxon>Bacillati</taxon>
        <taxon>Actinomycetota</taxon>
        <taxon>Actinomycetes</taxon>
        <taxon>Streptosporangiales</taxon>
        <taxon>Streptosporangiaceae</taxon>
        <taxon>Microbispora</taxon>
    </lineage>
</organism>
<dbReference type="InterPro" id="IPR036388">
    <property type="entry name" value="WH-like_DNA-bd_sf"/>
</dbReference>
<evidence type="ECO:0000256" key="1">
    <source>
        <dbReference type="PROSITE-ProRule" id="PRU00339"/>
    </source>
</evidence>
<protein>
    <recommendedName>
        <fullName evidence="4">LysM domain-containing protein</fullName>
    </recommendedName>
</protein>
<dbReference type="InterPro" id="IPR051677">
    <property type="entry name" value="AfsR-DnrI-RedD_regulator"/>
</dbReference>
<reference evidence="5" key="1">
    <citation type="journal article" date="2014" name="Int. J. Syst. Evol. Microbiol.">
        <title>Complete genome sequence of Corynebacterium casei LMG S-19264T (=DSM 44701T), isolated from a smear-ripened cheese.</title>
        <authorList>
            <consortium name="US DOE Joint Genome Institute (JGI-PGF)"/>
            <person name="Walter F."/>
            <person name="Albersmeier A."/>
            <person name="Kalinowski J."/>
            <person name="Ruckert C."/>
        </authorList>
    </citation>
    <scope>NUCLEOTIDE SEQUENCE</scope>
    <source>
        <strain evidence="5">CGMCC 4.7138</strain>
    </source>
</reference>
<feature type="region of interest" description="Disordered" evidence="2">
    <location>
        <begin position="267"/>
        <end position="297"/>
    </location>
</feature>
<feature type="transmembrane region" description="Helical" evidence="3">
    <location>
        <begin position="12"/>
        <end position="32"/>
    </location>
</feature>
<name>A0A8H9GTL5_9ACTN</name>
<dbReference type="CDD" id="cd00118">
    <property type="entry name" value="LysM"/>
    <property type="match status" value="2"/>
</dbReference>
<feature type="transmembrane region" description="Helical" evidence="3">
    <location>
        <begin position="95"/>
        <end position="115"/>
    </location>
</feature>
<dbReference type="PROSITE" id="PS50293">
    <property type="entry name" value="TPR_REGION"/>
    <property type="match status" value="1"/>
</dbReference>
<evidence type="ECO:0000256" key="2">
    <source>
        <dbReference type="SAM" id="MobiDB-lite"/>
    </source>
</evidence>
<feature type="repeat" description="TPR" evidence="1">
    <location>
        <begin position="783"/>
        <end position="816"/>
    </location>
</feature>
<dbReference type="OrthoDB" id="8444614at2"/>
<dbReference type="RefSeq" id="WP_142567691.1">
    <property type="nucleotide sequence ID" value="NZ_BMMN01000001.1"/>
</dbReference>
<dbReference type="EMBL" id="BMMN01000001">
    <property type="protein sequence ID" value="GGN99033.1"/>
    <property type="molecule type" value="Genomic_DNA"/>
</dbReference>
<keyword evidence="3" id="KW-1133">Transmembrane helix</keyword>
<keyword evidence="6" id="KW-1185">Reference proteome</keyword>
<evidence type="ECO:0000313" key="5">
    <source>
        <dbReference type="EMBL" id="GGN99033.1"/>
    </source>
</evidence>
<reference evidence="5" key="2">
    <citation type="submission" date="2020-09" db="EMBL/GenBank/DDBJ databases">
        <authorList>
            <person name="Sun Q."/>
            <person name="Zhou Y."/>
        </authorList>
    </citation>
    <scope>NUCLEOTIDE SEQUENCE</scope>
    <source>
        <strain evidence="5">CGMCC 4.7138</strain>
    </source>
</reference>
<sequence length="871" mass="94859">MHSHRPTAAAVYSALALVALIVGPPVVLLGFLDPPHIPTGAELATPGDPAFLVNALLATAWLCWLMFTWSVLAEVVRRLRNVHERGVLRTPFQRLAAHLITTIAISAVAPAPQAVAATVTVTATPVDAPKAAQEGDTSEAVRHTTYRVKPHDTLWEIAKTHLGDPMRYREIVKLNEGRQMADGATFTSDGWIRPGWVIRMPSDAKEPEPRHARVHVVREGESLWDIAERHLGDGKRYKEIFKLNKGRPQQDGGRLTHPGEIETGWRLRLPEQAPSDRAAERANVREPAPAPRESVTPHAIETPAALPAHAAPRVSIALPEGGVVGLSFAAGIAVALAAVRVRQRVRRPIPGASEAVQVAALPKPEPAVQAVDGEFRQATDPVPDDYDLVRDSFTTKPPAMLDVGVRADQVVAVNLPGLNLCLSGDGAEDVVRALFTALIAQAEAHRVELVLPSDDAAELFGDDWDALAMHLPGLTLTPTFDDAVTHVASEHIHRTELLQDAEVGDLAAFRASRPDELVPELVLVGRLAGRDSSYLESFMEYAPRLGIGAILLGDRLAEAGCEVGTDFRAVGGDLDGADLFHLSQQEAIVFQRRIALQHDYEEPAEDEPAVEIPVVENAPATTRVCLLVLGEVRMEIDGEPVDIPTAKGMEMFVLLAVHPNGRTREEICAELWPDVGEPQAGYRFHAALSDLRKRLWAATGTTRKETNFVEAESGTYRIDRQHVWIDLWEFHRALAEARKATVPEAKAAALDRAAEVCRGHLADGTPYPWIDLDHRDPLTLASVRALLQLGGIHEKAGRPKRALEVMEQALTLDPINEAAAAAVIRLLIGLGRRDEARLRAQHLNAHLASLDLEPAPETQTALRQLHTHPRS</sequence>
<dbReference type="PROSITE" id="PS51782">
    <property type="entry name" value="LYSM"/>
    <property type="match status" value="1"/>
</dbReference>
<evidence type="ECO:0000313" key="6">
    <source>
        <dbReference type="Proteomes" id="UP000653480"/>
    </source>
</evidence>
<comment type="caution">
    <text evidence="5">The sequence shown here is derived from an EMBL/GenBank/DDBJ whole genome shotgun (WGS) entry which is preliminary data.</text>
</comment>
<dbReference type="InterPro" id="IPR011990">
    <property type="entry name" value="TPR-like_helical_dom_sf"/>
</dbReference>
<feature type="domain" description="LysM" evidence="4">
    <location>
        <begin position="144"/>
        <end position="200"/>
    </location>
</feature>
<feature type="transmembrane region" description="Helical" evidence="3">
    <location>
        <begin position="52"/>
        <end position="75"/>
    </location>
</feature>
<keyword evidence="3" id="KW-0472">Membrane</keyword>
<dbReference type="InterPro" id="IPR036779">
    <property type="entry name" value="LysM_dom_sf"/>
</dbReference>
<dbReference type="Gene3D" id="1.25.40.10">
    <property type="entry name" value="Tetratricopeptide repeat domain"/>
    <property type="match status" value="1"/>
</dbReference>
<keyword evidence="1" id="KW-0802">TPR repeat</keyword>
<dbReference type="InterPro" id="IPR005158">
    <property type="entry name" value="BTAD"/>
</dbReference>
<dbReference type="Proteomes" id="UP000653480">
    <property type="component" value="Unassembled WGS sequence"/>
</dbReference>
<keyword evidence="3" id="KW-0812">Transmembrane</keyword>
<dbReference type="PROSITE" id="PS50005">
    <property type="entry name" value="TPR"/>
    <property type="match status" value="1"/>
</dbReference>
<evidence type="ECO:0000256" key="3">
    <source>
        <dbReference type="SAM" id="Phobius"/>
    </source>
</evidence>
<dbReference type="Pfam" id="PF01476">
    <property type="entry name" value="LysM"/>
    <property type="match status" value="2"/>
</dbReference>